<dbReference type="EMBL" id="BAABHJ010000001">
    <property type="protein sequence ID" value="GAA4601094.1"/>
    <property type="molecule type" value="Genomic_DNA"/>
</dbReference>
<dbReference type="InterPro" id="IPR051049">
    <property type="entry name" value="Dienelactone_hydrolase-like"/>
</dbReference>
<evidence type="ECO:0000313" key="3">
    <source>
        <dbReference type="Proteomes" id="UP001500212"/>
    </source>
</evidence>
<reference evidence="3" key="1">
    <citation type="journal article" date="2019" name="Int. J. Syst. Evol. Microbiol.">
        <title>The Global Catalogue of Microorganisms (GCM) 10K type strain sequencing project: providing services to taxonomists for standard genome sequencing and annotation.</title>
        <authorList>
            <consortium name="The Broad Institute Genomics Platform"/>
            <consortium name="The Broad Institute Genome Sequencing Center for Infectious Disease"/>
            <person name="Wu L."/>
            <person name="Ma J."/>
        </authorList>
    </citation>
    <scope>NUCLEOTIDE SEQUENCE [LARGE SCALE GENOMIC DNA]</scope>
    <source>
        <strain evidence="3">JCM 17938</strain>
    </source>
</reference>
<dbReference type="PANTHER" id="PTHR46623:SF6">
    <property type="entry name" value="ALPHA_BETA-HYDROLASES SUPERFAMILY PROTEIN"/>
    <property type="match status" value="1"/>
</dbReference>
<evidence type="ECO:0000313" key="2">
    <source>
        <dbReference type="EMBL" id="GAA4601094.1"/>
    </source>
</evidence>
<gene>
    <name evidence="2" type="ORF">GCM10023195_02310</name>
</gene>
<sequence length="242" mass="25183">MSHGHGPANRGRRVLAMAAPLFVREPDGEPRGGAVVLHDVFGVTEYAEEVCRALARTGRLAVSPYLYYQRGGPAFDAGELGAARGHMAELTADDLTADIGAALSYLRARTTGPVLVVGFSMGAHLATWAAARHELAAAVAVSPSGVGSSPWPGVPPTELLVAERRTPWLGVVGGADARVDAGLLEMAVRLPGPAAAVEVIAGAAHGFYRGGHPEHDPDAAAEAWRRIGCFLETKSLPSSIDR</sequence>
<keyword evidence="3" id="KW-1185">Reference proteome</keyword>
<dbReference type="PANTHER" id="PTHR46623">
    <property type="entry name" value="CARBOXYMETHYLENEBUTENOLIDASE-RELATED"/>
    <property type="match status" value="1"/>
</dbReference>
<dbReference type="RefSeq" id="WP_345346677.1">
    <property type="nucleotide sequence ID" value="NZ_BAABHJ010000001.1"/>
</dbReference>
<organism evidence="2 3">
    <name type="scientific">Actinoallomurus liliacearum</name>
    <dbReference type="NCBI Taxonomy" id="1080073"/>
    <lineage>
        <taxon>Bacteria</taxon>
        <taxon>Bacillati</taxon>
        <taxon>Actinomycetota</taxon>
        <taxon>Actinomycetes</taxon>
        <taxon>Streptosporangiales</taxon>
        <taxon>Thermomonosporaceae</taxon>
        <taxon>Actinoallomurus</taxon>
    </lineage>
</organism>
<dbReference type="Proteomes" id="UP001500212">
    <property type="component" value="Unassembled WGS sequence"/>
</dbReference>
<keyword evidence="2" id="KW-0378">Hydrolase</keyword>
<feature type="domain" description="Dienelactone hydrolase" evidence="1">
    <location>
        <begin position="23"/>
        <end position="233"/>
    </location>
</feature>
<dbReference type="InterPro" id="IPR002925">
    <property type="entry name" value="Dienelactn_hydro"/>
</dbReference>
<dbReference type="InterPro" id="IPR029058">
    <property type="entry name" value="AB_hydrolase_fold"/>
</dbReference>
<dbReference type="Gene3D" id="3.40.50.1820">
    <property type="entry name" value="alpha/beta hydrolase"/>
    <property type="match status" value="1"/>
</dbReference>
<accession>A0ABP8TBA7</accession>
<comment type="caution">
    <text evidence="2">The sequence shown here is derived from an EMBL/GenBank/DDBJ whole genome shotgun (WGS) entry which is preliminary data.</text>
</comment>
<protein>
    <submittedName>
        <fullName evidence="2">Dienelactone hydrolase family protein</fullName>
    </submittedName>
</protein>
<dbReference type="SUPFAM" id="SSF53474">
    <property type="entry name" value="alpha/beta-Hydrolases"/>
    <property type="match status" value="1"/>
</dbReference>
<evidence type="ECO:0000259" key="1">
    <source>
        <dbReference type="Pfam" id="PF01738"/>
    </source>
</evidence>
<proteinExistence type="predicted"/>
<dbReference type="GO" id="GO:0016787">
    <property type="term" value="F:hydrolase activity"/>
    <property type="evidence" value="ECO:0007669"/>
    <property type="project" value="UniProtKB-KW"/>
</dbReference>
<name>A0ABP8TBA7_9ACTN</name>
<dbReference type="Pfam" id="PF01738">
    <property type="entry name" value="DLH"/>
    <property type="match status" value="1"/>
</dbReference>